<dbReference type="Proteomes" id="UP001229486">
    <property type="component" value="Unassembled WGS sequence"/>
</dbReference>
<dbReference type="RefSeq" id="WP_392392842.1">
    <property type="nucleotide sequence ID" value="NZ_JAURTK010000001.1"/>
</dbReference>
<organism evidence="1 2">
    <name type="scientific">Paraburkholderia caledonica</name>
    <dbReference type="NCBI Taxonomy" id="134536"/>
    <lineage>
        <taxon>Bacteria</taxon>
        <taxon>Pseudomonadati</taxon>
        <taxon>Pseudomonadota</taxon>
        <taxon>Betaproteobacteria</taxon>
        <taxon>Burkholderiales</taxon>
        <taxon>Burkholderiaceae</taxon>
        <taxon>Paraburkholderia</taxon>
    </lineage>
</organism>
<reference evidence="1" key="1">
    <citation type="submission" date="2023-07" db="EMBL/GenBank/DDBJ databases">
        <title>Sorghum-associated microbial communities from plants grown in Nebraska, USA.</title>
        <authorList>
            <person name="Schachtman D."/>
        </authorList>
    </citation>
    <scope>NUCLEOTIDE SEQUENCE</scope>
    <source>
        <strain evidence="1">DS1061</strain>
    </source>
</reference>
<evidence type="ECO:0000313" key="2">
    <source>
        <dbReference type="Proteomes" id="UP001229486"/>
    </source>
</evidence>
<protein>
    <recommendedName>
        <fullName evidence="3">SnoaL-like domain-containing protein</fullName>
    </recommendedName>
</protein>
<sequence>MTSPTLAPYIRALEAYIDAKDNTRAQRMPDAFAPDAELTISLATSTITFPARTVGLDAITKTLVTDFGATYTRCRTYYVCDSLKVRDGVIDALPWLVVMREPAAGALRVGHGVYRWTFDETPAVSRFHIHIARMDVVPDADGALLDALQEGLSYPWLAPAELHARFTELARTTPALSFVDAFALPSASNKAARARKNPSSIKNPCPRGCGAGISCRASGAQLSLRAINARLMRD</sequence>
<gene>
    <name evidence="1" type="ORF">J2793_001121</name>
</gene>
<proteinExistence type="predicted"/>
<dbReference type="SUPFAM" id="SSF54427">
    <property type="entry name" value="NTF2-like"/>
    <property type="match status" value="1"/>
</dbReference>
<evidence type="ECO:0008006" key="3">
    <source>
        <dbReference type="Google" id="ProtNLM"/>
    </source>
</evidence>
<evidence type="ECO:0000313" key="1">
    <source>
        <dbReference type="EMBL" id="MDP9645699.1"/>
    </source>
</evidence>
<dbReference type="InterPro" id="IPR032710">
    <property type="entry name" value="NTF2-like_dom_sf"/>
</dbReference>
<accession>A0AB73I7I1</accession>
<name>A0AB73I7I1_9BURK</name>
<comment type="caution">
    <text evidence="1">The sequence shown here is derived from an EMBL/GenBank/DDBJ whole genome shotgun (WGS) entry which is preliminary data.</text>
</comment>
<dbReference type="AlphaFoldDB" id="A0AB73I7I1"/>
<dbReference type="EMBL" id="JAURTK010000001">
    <property type="protein sequence ID" value="MDP9645699.1"/>
    <property type="molecule type" value="Genomic_DNA"/>
</dbReference>